<feature type="compositionally biased region" description="Low complexity" evidence="9">
    <location>
        <begin position="471"/>
        <end position="485"/>
    </location>
</feature>
<evidence type="ECO:0000256" key="4">
    <source>
        <dbReference type="ARBA" id="ARBA00022723"/>
    </source>
</evidence>
<feature type="compositionally biased region" description="Basic and acidic residues" evidence="9">
    <location>
        <begin position="1270"/>
        <end position="1282"/>
    </location>
</feature>
<feature type="region of interest" description="Disordered" evidence="9">
    <location>
        <begin position="1262"/>
        <end position="1287"/>
    </location>
</feature>
<dbReference type="Gene3D" id="3.40.395.10">
    <property type="entry name" value="Adenoviral Proteinase, Chain A"/>
    <property type="match status" value="1"/>
</dbReference>
<feature type="compositionally biased region" description="Basic and acidic residues" evidence="9">
    <location>
        <begin position="396"/>
        <end position="407"/>
    </location>
</feature>
<dbReference type="PANTHER" id="PTHR46481:SF10">
    <property type="entry name" value="ZINC FINGER BED DOMAIN-CONTAINING PROTEIN 39"/>
    <property type="match status" value="1"/>
</dbReference>
<dbReference type="Pfam" id="PF02902">
    <property type="entry name" value="Peptidase_C48"/>
    <property type="match status" value="1"/>
</dbReference>
<keyword evidence="3" id="KW-0645">Protease</keyword>
<dbReference type="SUPFAM" id="SSF54001">
    <property type="entry name" value="Cysteine proteinases"/>
    <property type="match status" value="1"/>
</dbReference>
<evidence type="ECO:0000256" key="8">
    <source>
        <dbReference type="ARBA" id="ARBA00023242"/>
    </source>
</evidence>
<evidence type="ECO:0000256" key="7">
    <source>
        <dbReference type="ARBA" id="ARBA00022833"/>
    </source>
</evidence>
<dbReference type="GO" id="GO:0005634">
    <property type="term" value="C:nucleus"/>
    <property type="evidence" value="ECO:0007669"/>
    <property type="project" value="UniProtKB-SubCell"/>
</dbReference>
<dbReference type="InterPro" id="IPR012337">
    <property type="entry name" value="RNaseH-like_sf"/>
</dbReference>
<dbReference type="GO" id="GO:0008234">
    <property type="term" value="F:cysteine-type peptidase activity"/>
    <property type="evidence" value="ECO:0007669"/>
    <property type="project" value="InterPro"/>
</dbReference>
<comment type="subcellular location">
    <subcellularLocation>
        <location evidence="1">Nucleus</location>
    </subcellularLocation>
</comment>
<comment type="caution">
    <text evidence="11">The sequence shown here is derived from an EMBL/GenBank/DDBJ whole genome shotgun (WGS) entry which is preliminary data.</text>
</comment>
<organism evidence="11 12">
    <name type="scientific">Rhodofomes roseus</name>
    <dbReference type="NCBI Taxonomy" id="34475"/>
    <lineage>
        <taxon>Eukaryota</taxon>
        <taxon>Fungi</taxon>
        <taxon>Dikarya</taxon>
        <taxon>Basidiomycota</taxon>
        <taxon>Agaricomycotina</taxon>
        <taxon>Agaricomycetes</taxon>
        <taxon>Polyporales</taxon>
        <taxon>Rhodofomes</taxon>
    </lineage>
</organism>
<feature type="region of interest" description="Disordered" evidence="9">
    <location>
        <begin position="1186"/>
        <end position="1228"/>
    </location>
</feature>
<keyword evidence="5" id="KW-0863">Zinc-finger</keyword>
<evidence type="ECO:0000313" key="11">
    <source>
        <dbReference type="EMBL" id="TFY55336.1"/>
    </source>
</evidence>
<comment type="similarity">
    <text evidence="2">Belongs to the peptidase C48 family.</text>
</comment>
<evidence type="ECO:0000256" key="6">
    <source>
        <dbReference type="ARBA" id="ARBA00022801"/>
    </source>
</evidence>
<dbReference type="PROSITE" id="PS50600">
    <property type="entry name" value="ULP_PROTEASE"/>
    <property type="match status" value="1"/>
</dbReference>
<keyword evidence="6" id="KW-0378">Hydrolase</keyword>
<feature type="compositionally biased region" description="Basic residues" evidence="9">
    <location>
        <begin position="442"/>
        <end position="458"/>
    </location>
</feature>
<proteinExistence type="inferred from homology"/>
<sequence length="1301" mass="143849">MATKSKSDAGVFVSSEWIRKGKDFANAPRYVHCALRDALAVPSVVDTALFASPSASVLTFLATPQIPTLSPGANDGATVAVRDFFSEDPPCLPTFRALRELPVPPIELINELFRAVGLDGRPDTTELAIFLSQEWLSSDHINMVCEILRTDIEANKDLCSKHVIWDTYWTQLLQQKYAHAMEKACSDGVPMPPPCDVLPPWMLAFGERLANGELHSIGIIFNLNGAHWVSVVVDFEEGQILYADSMAQSMSSEVHHLLDWWLTPYAKERLTVTSLPCTQQAVGDTFSCGICAPNAIAHRYFPERHPLIAPDAVDGARMDLLHRIWDYLQHLPIEPSIPLPDVTDYDILGNQQTVGDADPTTSVDVFGAPVNTAICPSQPAAPSKLPQKAATKKRIRVEGTAKARSAETQDSENVLGRREHDEDSAFNQWQDRLLLGKGADRLRKRPAKRQRKAKKQKPPRPTERTFAPNPDDVLSSDISSSSDSDATNTGGPAAAKTGRPRKLLLDRLTRPLPPVNGKSRYSCAGKNCTHRWQGRTMARVLSHASRCQFLSSKRRAEAHKASSHNAPSARYARAVAELGQAVAPDSSTEQPPTLATAASSVFSASQPISARSTDAASAKPKHQLTLNVVAGKITRAWLKAQLDPVVLKLVCCNGLPPSVVESVWWKELWKIANPNYSPVSRSTLEETQIPQEAEHIRQLQIELLRMQSNLTVTYDGGANKRHQSYYTVHVTTAAPDRQSYLVDVISGSGVRHQAKWLAHGVLKVVDTIGRGRFSAASSDSTGNTKACRRLLCATIPTVMNIPDPVHHTNLPVKNTSNLPFFKEVISVLRRTLKFFSKSDQAFEELAAIRDNLDIPRGLEKIGKTRFAMIVRAAVAMRRCLPALREGCSSGKIKVEETNECFLRDSASTLTFETQLNQLLSVSLPYAKTIVCLESAQCTLADVFLYWCGIASDLKTVLSQRASGIPDSVKSEVRAIFNTRWSEMFEDGPTDVHLAAVYLDPVYLKSDLFKEPVSDPPAKSDPGARIKHLRIFKRVGKYLVVLLGAEVEHGDHPLLHVPEEEKRAVKKRFFSQLMAYAQDDHPFSAPHKQGQTVLEWWEAHRESPHADILAALAIKIYSVMTNSMPDERTASIFTRLNSPVRNRMSMQAMVSQAQIQQFYHTQKPRATVSPVSAKRFYELNSTLREDTSLRKNSKHQRTEQGIQAKLPAIEPDGDDDDIDDSSGDSPAWLDESVEHCGAAAIFQIEEYINLESVVLHDLLSSDAPDRSAASDGKKEAATDKLAQELDGADTDGEVEWVFDFDM</sequence>
<dbReference type="STRING" id="34475.A0A4Y9XYV4"/>
<evidence type="ECO:0000256" key="9">
    <source>
        <dbReference type="SAM" id="MobiDB-lite"/>
    </source>
</evidence>
<dbReference type="PANTHER" id="PTHR46481">
    <property type="entry name" value="ZINC FINGER BED DOMAIN-CONTAINING PROTEIN 4"/>
    <property type="match status" value="1"/>
</dbReference>
<name>A0A4Y9XYV4_9APHY</name>
<evidence type="ECO:0000313" key="12">
    <source>
        <dbReference type="Proteomes" id="UP000298390"/>
    </source>
</evidence>
<dbReference type="EMBL" id="SEKV01000600">
    <property type="protein sequence ID" value="TFY55336.1"/>
    <property type="molecule type" value="Genomic_DNA"/>
</dbReference>
<dbReference type="GO" id="GO:0006508">
    <property type="term" value="P:proteolysis"/>
    <property type="evidence" value="ECO:0007669"/>
    <property type="project" value="UniProtKB-KW"/>
</dbReference>
<evidence type="ECO:0000256" key="5">
    <source>
        <dbReference type="ARBA" id="ARBA00022771"/>
    </source>
</evidence>
<keyword evidence="4" id="KW-0479">Metal-binding</keyword>
<keyword evidence="8" id="KW-0539">Nucleus</keyword>
<evidence type="ECO:0000256" key="1">
    <source>
        <dbReference type="ARBA" id="ARBA00004123"/>
    </source>
</evidence>
<dbReference type="GO" id="GO:0008270">
    <property type="term" value="F:zinc ion binding"/>
    <property type="evidence" value="ECO:0007669"/>
    <property type="project" value="UniProtKB-KW"/>
</dbReference>
<keyword evidence="7" id="KW-0862">Zinc</keyword>
<feature type="compositionally biased region" description="Acidic residues" evidence="9">
    <location>
        <begin position="1210"/>
        <end position="1221"/>
    </location>
</feature>
<feature type="region of interest" description="Disordered" evidence="9">
    <location>
        <begin position="374"/>
        <end position="512"/>
    </location>
</feature>
<dbReference type="InterPro" id="IPR038765">
    <property type="entry name" value="Papain-like_cys_pep_sf"/>
</dbReference>
<accession>A0A4Y9XYV4</accession>
<protein>
    <recommendedName>
        <fullName evidence="10">Ubiquitin-like protease family profile domain-containing protein</fullName>
    </recommendedName>
</protein>
<evidence type="ECO:0000256" key="2">
    <source>
        <dbReference type="ARBA" id="ARBA00005234"/>
    </source>
</evidence>
<reference evidence="11 12" key="1">
    <citation type="submission" date="2019-01" db="EMBL/GenBank/DDBJ databases">
        <title>Genome sequencing of the rare red list fungi Fomitopsis rosea.</title>
        <authorList>
            <person name="Buettner E."/>
            <person name="Kellner H."/>
        </authorList>
    </citation>
    <scope>NUCLEOTIDE SEQUENCE [LARGE SCALE GENOMIC DNA]</scope>
    <source>
        <strain evidence="11 12">DSM 105464</strain>
    </source>
</reference>
<dbReference type="GO" id="GO:0019783">
    <property type="term" value="F:ubiquitin-like protein peptidase activity"/>
    <property type="evidence" value="ECO:0007669"/>
    <property type="project" value="UniProtKB-ARBA"/>
</dbReference>
<dbReference type="Proteomes" id="UP000298390">
    <property type="component" value="Unassembled WGS sequence"/>
</dbReference>
<evidence type="ECO:0000259" key="10">
    <source>
        <dbReference type="PROSITE" id="PS50600"/>
    </source>
</evidence>
<dbReference type="SUPFAM" id="SSF53098">
    <property type="entry name" value="Ribonuclease H-like"/>
    <property type="match status" value="1"/>
</dbReference>
<dbReference type="InterPro" id="IPR003653">
    <property type="entry name" value="Peptidase_C48_C"/>
</dbReference>
<evidence type="ECO:0000256" key="3">
    <source>
        <dbReference type="ARBA" id="ARBA00022670"/>
    </source>
</evidence>
<gene>
    <name evidence="11" type="ORF">EVJ58_g8314</name>
</gene>
<feature type="domain" description="Ubiquitin-like protease family profile" evidence="10">
    <location>
        <begin position="106"/>
        <end position="1246"/>
    </location>
</feature>
<dbReference type="InterPro" id="IPR052035">
    <property type="entry name" value="ZnF_BED_domain_contain"/>
</dbReference>